<evidence type="ECO:0000313" key="1">
    <source>
        <dbReference type="EMBL" id="KLE33081.1"/>
    </source>
</evidence>
<comment type="caution">
    <text evidence="1">The sequence shown here is derived from an EMBL/GenBank/DDBJ whole genome shotgun (WGS) entry which is preliminary data.</text>
</comment>
<dbReference type="STRING" id="502682.BMF35_a2133"/>
<evidence type="ECO:0000313" key="2">
    <source>
        <dbReference type="Proteomes" id="UP000053070"/>
    </source>
</evidence>
<keyword evidence="2" id="KW-1185">Reference proteome</keyword>
<dbReference type="RefSeq" id="WP_047005931.1">
    <property type="nucleotide sequence ID" value="NZ_CP018097.1"/>
</dbReference>
<gene>
    <name evidence="1" type="ORF">AAW01_03550</name>
</gene>
<dbReference type="KEGG" id="egn:BMF35_a2133"/>
<proteinExistence type="predicted"/>
<name>A0A0G9MQR3_9SPHN</name>
<dbReference type="AlphaFoldDB" id="A0A0G9MQR3"/>
<dbReference type="InterPro" id="IPR021484">
    <property type="entry name" value="DUF3137"/>
</dbReference>
<reference evidence="1 2" key="1">
    <citation type="submission" date="2015-04" db="EMBL/GenBank/DDBJ databases">
        <title>The draft genome sequence of Erythrobacr gangjinensis K7-2.</title>
        <authorList>
            <person name="Zhuang L."/>
            <person name="Liu Y."/>
            <person name="Shao Z."/>
        </authorList>
    </citation>
    <scope>NUCLEOTIDE SEQUENCE [LARGE SCALE GENOMIC DNA]</scope>
    <source>
        <strain evidence="1 2">K7-2</strain>
    </source>
</reference>
<dbReference type="PATRIC" id="fig|502682.8.peg.724"/>
<sequence>MIERPDVDALMAGELGQFLGQQVQVREDAKAKRSSRWTWSAVILLPILSFLWFAPIGDFRFFIAFAFIAGAYGWGQLPVIQAKNQTKEGINSAIAGALGLDYARECEPGHGFDRAKRHKMFPSFDKSSVEDLWCGDMAGHAFTLREVLLEEQRGSGKNRRWVKVFRGPVITIGGARDFLGTHLLERSGKHRKFGFFGEKDELKVDGQVLQRADMVHPDFEDAFTLFTTDQVEARYIVHPTYIEELIAIEVAFNGQDIATLFKDSELTIILKTENMFESGNLDHTRDREMVEMATSQFMAMADLCRAINAQGR</sequence>
<accession>A0A0G9MQR3</accession>
<protein>
    <submittedName>
        <fullName evidence="1">Uncharacterized protein</fullName>
    </submittedName>
</protein>
<dbReference type="EMBL" id="LBHC01000001">
    <property type="protein sequence ID" value="KLE33081.1"/>
    <property type="molecule type" value="Genomic_DNA"/>
</dbReference>
<organism evidence="1 2">
    <name type="scientific">Aurantiacibacter gangjinensis</name>
    <dbReference type="NCBI Taxonomy" id="502682"/>
    <lineage>
        <taxon>Bacteria</taxon>
        <taxon>Pseudomonadati</taxon>
        <taxon>Pseudomonadota</taxon>
        <taxon>Alphaproteobacteria</taxon>
        <taxon>Sphingomonadales</taxon>
        <taxon>Erythrobacteraceae</taxon>
        <taxon>Aurantiacibacter</taxon>
    </lineage>
</organism>
<dbReference type="Pfam" id="PF11335">
    <property type="entry name" value="DUF3137"/>
    <property type="match status" value="1"/>
</dbReference>
<dbReference type="Proteomes" id="UP000053070">
    <property type="component" value="Unassembled WGS sequence"/>
</dbReference>
<dbReference type="OrthoDB" id="4960523at2"/>